<dbReference type="PROSITE" id="PS50178">
    <property type="entry name" value="ZF_FYVE"/>
    <property type="match status" value="1"/>
</dbReference>
<dbReference type="GO" id="GO:0044878">
    <property type="term" value="P:mitotic cytokinesis checkpoint signaling"/>
    <property type="evidence" value="ECO:0007669"/>
    <property type="project" value="TreeGrafter"/>
</dbReference>
<dbReference type="CDD" id="cd15749">
    <property type="entry name" value="FYVE_ZFY19"/>
    <property type="match status" value="1"/>
</dbReference>
<accession>V9KIL5</accession>
<feature type="region of interest" description="Disordered" evidence="5">
    <location>
        <begin position="84"/>
        <end position="107"/>
    </location>
</feature>
<keyword evidence="3" id="KW-0862">Zinc</keyword>
<dbReference type="CDD" id="cd19817">
    <property type="entry name" value="Bbox1_ANCHR-like"/>
    <property type="match status" value="1"/>
</dbReference>
<evidence type="ECO:0000313" key="7">
    <source>
        <dbReference type="EMBL" id="AFO97893.1"/>
    </source>
</evidence>
<feature type="domain" description="FYVE-type" evidence="6">
    <location>
        <begin position="1"/>
        <end position="58"/>
    </location>
</feature>
<evidence type="ECO:0000256" key="1">
    <source>
        <dbReference type="ARBA" id="ARBA00022723"/>
    </source>
</evidence>
<keyword evidence="2 4" id="KW-0863">Zinc-finger</keyword>
<dbReference type="EMBL" id="JW865376">
    <property type="protein sequence ID" value="AFO97893.1"/>
    <property type="molecule type" value="mRNA"/>
</dbReference>
<dbReference type="InterPro" id="IPR044553">
    <property type="entry name" value="Bbox1_ANCHR"/>
</dbReference>
<protein>
    <submittedName>
        <fullName evidence="7">Zinc finger, FYVE domain-containing 19</fullName>
    </submittedName>
</protein>
<keyword evidence="1" id="KW-0479">Metal-binding</keyword>
<dbReference type="SMART" id="SM00064">
    <property type="entry name" value="FYVE"/>
    <property type="match status" value="1"/>
</dbReference>
<dbReference type="GO" id="GO:0008270">
    <property type="term" value="F:zinc ion binding"/>
    <property type="evidence" value="ECO:0007669"/>
    <property type="project" value="UniProtKB-KW"/>
</dbReference>
<dbReference type="GO" id="GO:0005813">
    <property type="term" value="C:centrosome"/>
    <property type="evidence" value="ECO:0007669"/>
    <property type="project" value="TreeGrafter"/>
</dbReference>
<evidence type="ECO:0000256" key="2">
    <source>
        <dbReference type="ARBA" id="ARBA00022771"/>
    </source>
</evidence>
<sequence length="424" mass="47326">MSGRCFGCASKFGLLRKELGCKNCGHAYCSSCLSYSTLVPRLGNTQQKVCKQCYESLTSGGKRENPARWSPPDNYKRRVAALEARQQKEAGAKKAETQPPALSIGARYRGLSKEDRAIAERLEKLKEETKPKSIPSDQDIALRLASLKNDPVRPIPTTAEMQDRLAVLQGQIPPSQAPKPSYQAPNNRTQTEQVNDLFEQLSEEVAIDYKYSTGSRVEGTAGALNDLNKGIDPRHFNSGTDDNVERFEEERSNLLEQAEAELKQENVRQEPLLAMAKRLATLRGEDPNAVTVDDWKHTGQESDEENEELAIQRVLKQVTEEANLDTVSGYNIPVEQPMSAQHQPAGRKVPFAKLQAPAAVPVVEAASADEEELPWCCICNNDAVLRCHGCDGDLYCQRCFREGHDKFDRKEHRTSSYRPPNKKK</sequence>
<dbReference type="GO" id="GO:0032266">
    <property type="term" value="F:phosphatidylinositol-3-phosphate binding"/>
    <property type="evidence" value="ECO:0007669"/>
    <property type="project" value="TreeGrafter"/>
</dbReference>
<dbReference type="PANTHER" id="PTHR46603">
    <property type="entry name" value="ABSCISSION/NOCUT CHECKPOINT REGULATOR"/>
    <property type="match status" value="1"/>
</dbReference>
<dbReference type="InterPro" id="IPR011011">
    <property type="entry name" value="Znf_FYVE_PHD"/>
</dbReference>
<dbReference type="GO" id="GO:0030496">
    <property type="term" value="C:midbody"/>
    <property type="evidence" value="ECO:0007669"/>
    <property type="project" value="TreeGrafter"/>
</dbReference>
<dbReference type="GO" id="GO:0032154">
    <property type="term" value="C:cleavage furrow"/>
    <property type="evidence" value="ECO:0007669"/>
    <property type="project" value="TreeGrafter"/>
</dbReference>
<proteinExistence type="evidence at transcript level"/>
<evidence type="ECO:0000256" key="5">
    <source>
        <dbReference type="SAM" id="MobiDB-lite"/>
    </source>
</evidence>
<dbReference type="SUPFAM" id="SSF57903">
    <property type="entry name" value="FYVE/PHD zinc finger"/>
    <property type="match status" value="1"/>
</dbReference>
<dbReference type="Pfam" id="PF01363">
    <property type="entry name" value="FYVE"/>
    <property type="match status" value="1"/>
</dbReference>
<feature type="region of interest" description="Disordered" evidence="5">
    <location>
        <begin position="223"/>
        <end position="242"/>
    </location>
</feature>
<name>V9KIL5_CALMI</name>
<reference evidence="7" key="1">
    <citation type="journal article" date="2014" name="Nature">
        <title>Elephant shark genome provides unique insights into gnathostome evolution.</title>
        <authorList>
            <consortium name="International Elephant Shark Genome Sequencing Consortium"/>
            <person name="Venkatesh B."/>
            <person name="Lee A.P."/>
            <person name="Ravi V."/>
            <person name="Maurya A.K."/>
            <person name="Lian M.M."/>
            <person name="Swann J.B."/>
            <person name="Ohta Y."/>
            <person name="Flajnik M.F."/>
            <person name="Sutoh Y."/>
            <person name="Kasahara M."/>
            <person name="Hoon S."/>
            <person name="Gangu V."/>
            <person name="Roy S.W."/>
            <person name="Irimia M."/>
            <person name="Korzh V."/>
            <person name="Kondrychyn I."/>
            <person name="Lim Z.W."/>
            <person name="Tay B.H."/>
            <person name="Tohari S."/>
            <person name="Kong K.W."/>
            <person name="Ho S."/>
            <person name="Lorente-Galdos B."/>
            <person name="Quilez J."/>
            <person name="Marques-Bonet T."/>
            <person name="Raney B.J."/>
            <person name="Ingham P.W."/>
            <person name="Tay A."/>
            <person name="Hillier L.W."/>
            <person name="Minx P."/>
            <person name="Boehm T."/>
            <person name="Wilson R.K."/>
            <person name="Brenner S."/>
            <person name="Warren W.C."/>
        </authorList>
    </citation>
    <scope>NUCLEOTIDE SEQUENCE</scope>
    <source>
        <tissue evidence="7">Ovary</tissue>
    </source>
</reference>
<dbReference type="AlphaFoldDB" id="V9KIL5"/>
<feature type="compositionally biased region" description="Basic and acidic residues" evidence="5">
    <location>
        <begin position="85"/>
        <end position="96"/>
    </location>
</feature>
<evidence type="ECO:0000259" key="6">
    <source>
        <dbReference type="PROSITE" id="PS50178"/>
    </source>
</evidence>
<organism evidence="7">
    <name type="scientific">Callorhinchus milii</name>
    <name type="common">Ghost shark</name>
    <dbReference type="NCBI Taxonomy" id="7868"/>
    <lineage>
        <taxon>Eukaryota</taxon>
        <taxon>Metazoa</taxon>
        <taxon>Chordata</taxon>
        <taxon>Craniata</taxon>
        <taxon>Vertebrata</taxon>
        <taxon>Chondrichthyes</taxon>
        <taxon>Holocephali</taxon>
        <taxon>Chimaeriformes</taxon>
        <taxon>Callorhinchidae</taxon>
        <taxon>Callorhinchus</taxon>
    </lineage>
</organism>
<dbReference type="PROSITE" id="PS00518">
    <property type="entry name" value="ZF_RING_1"/>
    <property type="match status" value="1"/>
</dbReference>
<dbReference type="InterPro" id="IPR017907">
    <property type="entry name" value="Znf_RING_CS"/>
</dbReference>
<dbReference type="PANTHER" id="PTHR46603:SF1">
    <property type="entry name" value="ABSCISSION_NOCUT CHECKPOINT REGULATOR"/>
    <property type="match status" value="1"/>
</dbReference>
<dbReference type="InterPro" id="IPR013083">
    <property type="entry name" value="Znf_RING/FYVE/PHD"/>
</dbReference>
<evidence type="ECO:0000256" key="3">
    <source>
        <dbReference type="ARBA" id="ARBA00022833"/>
    </source>
</evidence>
<evidence type="ECO:0000256" key="4">
    <source>
        <dbReference type="PROSITE-ProRule" id="PRU00091"/>
    </source>
</evidence>
<dbReference type="InterPro" id="IPR017455">
    <property type="entry name" value="Znf_FYVE-rel"/>
</dbReference>
<dbReference type="GO" id="GO:0009838">
    <property type="term" value="P:abscission"/>
    <property type="evidence" value="ECO:0007669"/>
    <property type="project" value="TreeGrafter"/>
</dbReference>
<dbReference type="SUPFAM" id="SSF57845">
    <property type="entry name" value="B-box zinc-binding domain"/>
    <property type="match status" value="1"/>
</dbReference>
<dbReference type="InterPro" id="IPR000306">
    <property type="entry name" value="Znf_FYVE"/>
</dbReference>
<dbReference type="Pfam" id="PF22586">
    <property type="entry name" value="ANCHR-like_BBOX"/>
    <property type="match status" value="1"/>
</dbReference>
<dbReference type="Gene3D" id="3.30.40.10">
    <property type="entry name" value="Zinc/RING finger domain, C3HC4 (zinc finger)"/>
    <property type="match status" value="1"/>
</dbReference>